<dbReference type="HOGENOM" id="CLU_009834_6_2_1"/>
<proteinExistence type="inferred from homology"/>
<dbReference type="OrthoDB" id="448450at2759"/>
<dbReference type="Pfam" id="PF00378">
    <property type="entry name" value="ECH_1"/>
    <property type="match status" value="1"/>
</dbReference>
<evidence type="ECO:0000313" key="8">
    <source>
        <dbReference type="Proteomes" id="UP000019377"/>
    </source>
</evidence>
<dbReference type="InterPro" id="IPR029045">
    <property type="entry name" value="ClpP/crotonase-like_dom_sf"/>
</dbReference>
<comment type="subcellular location">
    <subcellularLocation>
        <location evidence="1">Peroxisome</location>
    </subcellularLocation>
</comment>
<keyword evidence="6" id="KW-0812">Transmembrane</keyword>
<dbReference type="GO" id="GO:0005782">
    <property type="term" value="C:peroxisomal matrix"/>
    <property type="evidence" value="ECO:0007669"/>
    <property type="project" value="TreeGrafter"/>
</dbReference>
<dbReference type="SUPFAM" id="SSF52096">
    <property type="entry name" value="ClpP/crotonase"/>
    <property type="match status" value="1"/>
</dbReference>
<feature type="transmembrane region" description="Helical" evidence="6">
    <location>
        <begin position="134"/>
        <end position="151"/>
    </location>
</feature>
<accession>V5ER30</accession>
<evidence type="ECO:0000256" key="4">
    <source>
        <dbReference type="ARBA" id="ARBA00023140"/>
    </source>
</evidence>
<dbReference type="RefSeq" id="XP_016292554.1">
    <property type="nucleotide sequence ID" value="XM_016437070.1"/>
</dbReference>
<dbReference type="OMA" id="SDARTHY"/>
<evidence type="ECO:0000256" key="6">
    <source>
        <dbReference type="SAM" id="Phobius"/>
    </source>
</evidence>
<evidence type="ECO:0000256" key="1">
    <source>
        <dbReference type="ARBA" id="ARBA00004275"/>
    </source>
</evidence>
<protein>
    <submittedName>
        <fullName evidence="7">Putative enoyl-CoA hydratase/isomerase</fullName>
    </submittedName>
</protein>
<dbReference type="STRING" id="1365824.V5ER30"/>
<feature type="transmembrane region" description="Helical" evidence="6">
    <location>
        <begin position="163"/>
        <end position="185"/>
    </location>
</feature>
<keyword evidence="5 7" id="KW-0413">Isomerase</keyword>
<keyword evidence="4" id="KW-0576">Peroxisome</keyword>
<dbReference type="GO" id="GO:0006635">
    <property type="term" value="P:fatty acid beta-oxidation"/>
    <property type="evidence" value="ECO:0007669"/>
    <property type="project" value="TreeGrafter"/>
</dbReference>
<sequence>MSSFTFTSQPPFSPNSAPVALSFPPDCENRVAVITFNAPEKLNALGGADYKAITACLEWIAVQPDILVTIFTGKGRYFSAGADVKDPSRSLPVDVAKADPNTAEGKALIGDFYVARTQNGQGKLAVALRNHPKILIAALNGPAVGLSAAIPSHCDLVYAYDDFFFFVPFMSLALVAEGLTSVTFIKRMGLGRATEALLEGRKMTAPELKESGFITRLFTKPAGFDGKDKLATAPLFDDVLKHVQEKFLPPNASPFSLLYTKKLLNDAAYAYSGVDGVNQAELRGAEKVFTSGAPQQRFASIAGGARHKL</sequence>
<keyword evidence="6" id="KW-1133">Transmembrane helix</keyword>
<dbReference type="Gene3D" id="3.90.226.10">
    <property type="entry name" value="2-enoyl-CoA Hydratase, Chain A, domain 1"/>
    <property type="match status" value="1"/>
</dbReference>
<dbReference type="PANTHER" id="PTHR43684:SF1">
    <property type="entry name" value="ENOYL-COA DELTA ISOMERASE 2"/>
    <property type="match status" value="1"/>
</dbReference>
<dbReference type="GeneID" id="27419742"/>
<evidence type="ECO:0000256" key="2">
    <source>
        <dbReference type="ARBA" id="ARBA00005005"/>
    </source>
</evidence>
<dbReference type="FunFam" id="3.90.226.10:FF:000048">
    <property type="entry name" value="3,2-trans-enoyl-CoA isomerase"/>
    <property type="match status" value="1"/>
</dbReference>
<keyword evidence="6" id="KW-0472">Membrane</keyword>
<dbReference type="Proteomes" id="UP000019377">
    <property type="component" value="Unassembled WGS sequence"/>
</dbReference>
<dbReference type="InterPro" id="IPR051053">
    <property type="entry name" value="ECH/Chromodomain_protein"/>
</dbReference>
<dbReference type="GO" id="GO:0004165">
    <property type="term" value="F:delta(3)-delta(2)-enoyl-CoA isomerase activity"/>
    <property type="evidence" value="ECO:0007669"/>
    <property type="project" value="UniProtKB-ARBA"/>
</dbReference>
<organism evidence="7 8">
    <name type="scientific">Kalmanozyma brasiliensis (strain GHG001)</name>
    <name type="common">Yeast</name>
    <name type="synonym">Pseudozyma brasiliensis</name>
    <dbReference type="NCBI Taxonomy" id="1365824"/>
    <lineage>
        <taxon>Eukaryota</taxon>
        <taxon>Fungi</taxon>
        <taxon>Dikarya</taxon>
        <taxon>Basidiomycota</taxon>
        <taxon>Ustilaginomycotina</taxon>
        <taxon>Ustilaginomycetes</taxon>
        <taxon>Ustilaginales</taxon>
        <taxon>Ustilaginaceae</taxon>
        <taxon>Kalmanozyma</taxon>
    </lineage>
</organism>
<evidence type="ECO:0000256" key="3">
    <source>
        <dbReference type="ARBA" id="ARBA00005254"/>
    </source>
</evidence>
<dbReference type="CDD" id="cd06558">
    <property type="entry name" value="crotonase-like"/>
    <property type="match status" value="1"/>
</dbReference>
<evidence type="ECO:0000256" key="5">
    <source>
        <dbReference type="ARBA" id="ARBA00023235"/>
    </source>
</evidence>
<dbReference type="eggNOG" id="KOG0016">
    <property type="taxonomic scope" value="Eukaryota"/>
</dbReference>
<comment type="similarity">
    <text evidence="3">Belongs to the enoyl-CoA hydratase/isomerase family.</text>
</comment>
<dbReference type="AlphaFoldDB" id="V5ER30"/>
<reference evidence="8" key="1">
    <citation type="journal article" date="2013" name="Genome Announc.">
        <title>Draft genome sequence of Pseudozyma brasiliensis sp. nov. strain GHG001, a high producer of endo-1,4-xylanase isolated from an insect pest of sugarcane.</title>
        <authorList>
            <person name="Oliveira J.V.D.C."/>
            <person name="dos Santos R.A.C."/>
            <person name="Borges T.A."/>
            <person name="Riano-Pachon D.M."/>
            <person name="Goldman G.H."/>
        </authorList>
    </citation>
    <scope>NUCLEOTIDE SEQUENCE [LARGE SCALE GENOMIC DNA]</scope>
    <source>
        <strain evidence="8">GHG001</strain>
    </source>
</reference>
<name>V5ER30_KALBG</name>
<gene>
    <name evidence="7" type="ORF">PSEUBRA_SCAF2g02673</name>
</gene>
<comment type="pathway">
    <text evidence="2">Lipid metabolism; fatty acid beta-oxidation.</text>
</comment>
<dbReference type="EMBL" id="KI545862">
    <property type="protein sequence ID" value="EST07565.1"/>
    <property type="molecule type" value="Genomic_DNA"/>
</dbReference>
<dbReference type="InterPro" id="IPR001753">
    <property type="entry name" value="Enoyl-CoA_hydra/iso"/>
</dbReference>
<evidence type="ECO:0000313" key="7">
    <source>
        <dbReference type="EMBL" id="EST07565.1"/>
    </source>
</evidence>
<keyword evidence="8" id="KW-1185">Reference proteome</keyword>
<dbReference type="PANTHER" id="PTHR43684">
    <property type="match status" value="1"/>
</dbReference>